<feature type="compositionally biased region" description="Basic and acidic residues" evidence="1">
    <location>
        <begin position="327"/>
        <end position="350"/>
    </location>
</feature>
<feature type="compositionally biased region" description="Basic and acidic residues" evidence="1">
    <location>
        <begin position="390"/>
        <end position="400"/>
    </location>
</feature>
<feature type="compositionally biased region" description="Low complexity" evidence="1">
    <location>
        <begin position="168"/>
        <end position="185"/>
    </location>
</feature>
<gene>
    <name evidence="2" type="ORF">BTO32_15600</name>
</gene>
<feature type="compositionally biased region" description="Polar residues" evidence="1">
    <location>
        <begin position="352"/>
        <end position="369"/>
    </location>
</feature>
<proteinExistence type="predicted"/>
<protein>
    <submittedName>
        <fullName evidence="2">Uncharacterized protein</fullName>
    </submittedName>
</protein>
<dbReference type="Proteomes" id="UP000189339">
    <property type="component" value="Unassembled WGS sequence"/>
</dbReference>
<dbReference type="OrthoDB" id="10016053at2"/>
<dbReference type="AlphaFoldDB" id="A0A1V2DQH5"/>
<keyword evidence="3" id="KW-1185">Reference proteome</keyword>
<feature type="region of interest" description="Disordered" evidence="1">
    <location>
        <begin position="261"/>
        <end position="289"/>
    </location>
</feature>
<evidence type="ECO:0000256" key="1">
    <source>
        <dbReference type="SAM" id="MobiDB-lite"/>
    </source>
</evidence>
<feature type="region of interest" description="Disordered" evidence="1">
    <location>
        <begin position="309"/>
        <end position="400"/>
    </location>
</feature>
<feature type="region of interest" description="Disordered" evidence="1">
    <location>
        <begin position="168"/>
        <end position="198"/>
    </location>
</feature>
<reference evidence="2 3" key="1">
    <citation type="submission" date="2016-12" db="EMBL/GenBank/DDBJ databases">
        <title>Marinobacter lutaoensis whole genome sequencing.</title>
        <authorList>
            <person name="Verma A."/>
            <person name="Krishnamurthi S."/>
        </authorList>
    </citation>
    <scope>NUCLEOTIDE SEQUENCE [LARGE SCALE GENOMIC DNA]</scope>
    <source>
        <strain evidence="2 3">T5054</strain>
    </source>
</reference>
<accession>A0A1V2DQH5</accession>
<feature type="compositionally biased region" description="Basic and acidic residues" evidence="1">
    <location>
        <begin position="265"/>
        <end position="274"/>
    </location>
</feature>
<dbReference type="EMBL" id="MSCW01000009">
    <property type="protein sequence ID" value="ONF42626.1"/>
    <property type="molecule type" value="Genomic_DNA"/>
</dbReference>
<organism evidence="2 3">
    <name type="scientific">Marinobacter lutaoensis</name>
    <dbReference type="NCBI Taxonomy" id="135739"/>
    <lineage>
        <taxon>Bacteria</taxon>
        <taxon>Pseudomonadati</taxon>
        <taxon>Pseudomonadota</taxon>
        <taxon>Gammaproteobacteria</taxon>
        <taxon>Pseudomonadales</taxon>
        <taxon>Marinobacteraceae</taxon>
        <taxon>Marinobacter</taxon>
    </lineage>
</organism>
<dbReference type="RefSeq" id="WP_076725577.1">
    <property type="nucleotide sequence ID" value="NZ_MSCW01000009.1"/>
</dbReference>
<comment type="caution">
    <text evidence="2">The sequence shown here is derived from an EMBL/GenBank/DDBJ whole genome shotgun (WGS) entry which is preliminary data.</text>
</comment>
<sequence length="496" mass="54510">MNHALDMNKDFWNHGTPVHITKLEVLPPRVKAMDQPVGKFVTAGQLFTAVAVMNTHQGGRVEVSVTGYLRATLEISNPRGWQPSDCYAPRKHNGDIPAIRLLGYPRNLCSESGKPITPLELSQLIAQQLNDDNGWREHICTHVPPITSELIREELGLVVPPVELTEVAASSGASENGSSPASNGEMETAAPAPLDDNEDEFHVDERDLEEIATELDQNGTVESMANTITETTDGDLTLADLDEDDEDLASLIDEWEDEDLQLESRTSDSGKSEDFAASGEALDANAQVEKPKRRGFLQAITSIGRKAVSEQANEEFLPEPVETSTAGEEHETGRDQEHRLADDRVTEAKEPQTVNPEQSRMQAVINATDTVAGEQPKTTPAPVTGNAGSRGHDESGDEKKKRAVREIELFHSEGFDVAFFGLEHGEAELADKSRGQRAKLYTTRGGRIVLHIDEHLVEDFANTGDEVKQVFDRMGYGKDAKKAYRSAEINCVRWLD</sequence>
<evidence type="ECO:0000313" key="2">
    <source>
        <dbReference type="EMBL" id="ONF42626.1"/>
    </source>
</evidence>
<name>A0A1V2DQH5_9GAMM</name>
<evidence type="ECO:0000313" key="3">
    <source>
        <dbReference type="Proteomes" id="UP000189339"/>
    </source>
</evidence>